<evidence type="ECO:0000256" key="6">
    <source>
        <dbReference type="ARBA" id="ARBA00023136"/>
    </source>
</evidence>
<dbReference type="PANTHER" id="PTHR30026">
    <property type="entry name" value="OUTER MEMBRANE PROTEIN TOLC"/>
    <property type="match status" value="1"/>
</dbReference>
<protein>
    <submittedName>
        <fullName evidence="9">TolC family protein</fullName>
    </submittedName>
</protein>
<keyword evidence="8" id="KW-0732">Signal</keyword>
<dbReference type="Pfam" id="PF02321">
    <property type="entry name" value="OEP"/>
    <property type="match status" value="1"/>
</dbReference>
<dbReference type="AlphaFoldDB" id="A0A4R0Z0J0"/>
<accession>A0A4R0Z0J0</accession>
<dbReference type="Proteomes" id="UP000291822">
    <property type="component" value="Unassembled WGS sequence"/>
</dbReference>
<evidence type="ECO:0000256" key="8">
    <source>
        <dbReference type="SAM" id="SignalP"/>
    </source>
</evidence>
<feature type="chain" id="PRO_5020991061" evidence="8">
    <location>
        <begin position="27"/>
        <end position="476"/>
    </location>
</feature>
<dbReference type="PROSITE" id="PS51257">
    <property type="entry name" value="PROKAR_LIPOPROTEIN"/>
    <property type="match status" value="1"/>
</dbReference>
<evidence type="ECO:0000313" key="10">
    <source>
        <dbReference type="Proteomes" id="UP000291822"/>
    </source>
</evidence>
<dbReference type="InterPro" id="IPR051906">
    <property type="entry name" value="TolC-like"/>
</dbReference>
<evidence type="ECO:0000313" key="9">
    <source>
        <dbReference type="EMBL" id="TCI12878.1"/>
    </source>
</evidence>
<dbReference type="GO" id="GO:0015288">
    <property type="term" value="F:porin activity"/>
    <property type="evidence" value="ECO:0007669"/>
    <property type="project" value="TreeGrafter"/>
</dbReference>
<evidence type="ECO:0000256" key="2">
    <source>
        <dbReference type="ARBA" id="ARBA00007613"/>
    </source>
</evidence>
<keyword evidence="6" id="KW-0472">Membrane</keyword>
<evidence type="ECO:0000256" key="3">
    <source>
        <dbReference type="ARBA" id="ARBA00022448"/>
    </source>
</evidence>
<dbReference type="SUPFAM" id="SSF56954">
    <property type="entry name" value="Outer membrane efflux proteins (OEP)"/>
    <property type="match status" value="1"/>
</dbReference>
<keyword evidence="5" id="KW-0812">Transmembrane</keyword>
<feature type="signal peptide" evidence="8">
    <location>
        <begin position="1"/>
        <end position="26"/>
    </location>
</feature>
<comment type="similarity">
    <text evidence="2">Belongs to the outer membrane factor (OMF) (TC 1.B.17) family.</text>
</comment>
<keyword evidence="10" id="KW-1185">Reference proteome</keyword>
<dbReference type="Gene3D" id="1.20.1600.10">
    <property type="entry name" value="Outer membrane efflux proteins (OEP)"/>
    <property type="match status" value="1"/>
</dbReference>
<sequence length="476" mass="51830">MGLRRGGMLTGLATGLWLAGSACVQATELPQKPLTYADASSRLDTVSDAIKAADAFRDSRADTAASLDSLNLPTVSLAVQAFRYQKTLDSASLPALNDVTANGKPIPPPIQDFFGSLPDVKFSYTQDVLRPVVSALWPVYTGGKITSAQEGARAMQRQAEALAEHAHDAERVKLATLYFGQALAEQMQTVRCQVRDGMEQHLKNAQAMERQGMATRAQRMQVEVARDASLRGCQAAARTFESARIALSNLLRTEQTLTLASPLFLITTPLDTKQAYVERADNRNAQVRSLDAASDAAAQVERAARSQWKPTVVLLGEYNLKRSDQLVIDPDWIVGIGVRYELLSNVDRQRSISAARRAREAAQDATHEARTQVRTAVATAYEMLMGAREQYELLQSSEALARENVRIQALAFREGQGTATEMIDAENLLAAALVERAAAAYNFDVTLAQLLDATGQMDQYPALMRGADKVLAETSP</sequence>
<evidence type="ECO:0000256" key="1">
    <source>
        <dbReference type="ARBA" id="ARBA00004442"/>
    </source>
</evidence>
<proteinExistence type="inferred from homology"/>
<keyword evidence="3" id="KW-0813">Transport</keyword>
<comment type="caution">
    <text evidence="9">The sequence shown here is derived from an EMBL/GenBank/DDBJ whole genome shotgun (WGS) entry which is preliminary data.</text>
</comment>
<evidence type="ECO:0000256" key="4">
    <source>
        <dbReference type="ARBA" id="ARBA00022452"/>
    </source>
</evidence>
<keyword evidence="7" id="KW-0998">Cell outer membrane</keyword>
<dbReference type="GO" id="GO:0009279">
    <property type="term" value="C:cell outer membrane"/>
    <property type="evidence" value="ECO:0007669"/>
    <property type="project" value="UniProtKB-SubCell"/>
</dbReference>
<dbReference type="GO" id="GO:1990281">
    <property type="term" value="C:efflux pump complex"/>
    <property type="evidence" value="ECO:0007669"/>
    <property type="project" value="TreeGrafter"/>
</dbReference>
<reference evidence="9 10" key="1">
    <citation type="submission" date="2019-02" db="EMBL/GenBank/DDBJ databases">
        <title>Dyella amyloliquefaciens sp. nov., isolated from forest soil.</title>
        <authorList>
            <person name="Gao Z.-H."/>
            <person name="Qiu L.-H."/>
        </authorList>
    </citation>
    <scope>NUCLEOTIDE SEQUENCE [LARGE SCALE GENOMIC DNA]</scope>
    <source>
        <strain evidence="9 10">KACC 12747</strain>
    </source>
</reference>
<evidence type="ECO:0000256" key="5">
    <source>
        <dbReference type="ARBA" id="ARBA00022692"/>
    </source>
</evidence>
<name>A0A4R0Z0J0_9GAMM</name>
<evidence type="ECO:0000256" key="7">
    <source>
        <dbReference type="ARBA" id="ARBA00023237"/>
    </source>
</evidence>
<gene>
    <name evidence="9" type="ORF">EZM97_06040</name>
</gene>
<comment type="subcellular location">
    <subcellularLocation>
        <location evidence="1">Cell outer membrane</location>
    </subcellularLocation>
</comment>
<dbReference type="InterPro" id="IPR003423">
    <property type="entry name" value="OMP_efflux"/>
</dbReference>
<keyword evidence="4" id="KW-1134">Transmembrane beta strand</keyword>
<organism evidence="9 10">
    <name type="scientific">Dyella soli</name>
    <dbReference type="NCBI Taxonomy" id="522319"/>
    <lineage>
        <taxon>Bacteria</taxon>
        <taxon>Pseudomonadati</taxon>
        <taxon>Pseudomonadota</taxon>
        <taxon>Gammaproteobacteria</taxon>
        <taxon>Lysobacterales</taxon>
        <taxon>Rhodanobacteraceae</taxon>
        <taxon>Dyella</taxon>
    </lineage>
</organism>
<dbReference type="EMBL" id="SJTG01000001">
    <property type="protein sequence ID" value="TCI12878.1"/>
    <property type="molecule type" value="Genomic_DNA"/>
</dbReference>
<dbReference type="GO" id="GO:0015562">
    <property type="term" value="F:efflux transmembrane transporter activity"/>
    <property type="evidence" value="ECO:0007669"/>
    <property type="project" value="InterPro"/>
</dbReference>
<dbReference type="PANTHER" id="PTHR30026:SF5">
    <property type="entry name" value="ABC-TYPE EFFLUX SYSTEM SECRETIN COMPONENT"/>
    <property type="match status" value="1"/>
</dbReference>